<reference evidence="2 3" key="1">
    <citation type="submission" date="2021-03" db="EMBL/GenBank/DDBJ databases">
        <title>Sequencing the genomes of 1000 actinobacteria strains.</title>
        <authorList>
            <person name="Klenk H.-P."/>
        </authorList>
    </citation>
    <scope>NUCLEOTIDE SEQUENCE [LARGE SCALE GENOMIC DNA]</scope>
    <source>
        <strain evidence="2 3">DSM 45510</strain>
    </source>
</reference>
<sequence>MGEQPEALLHRYEEARAKHLAARKAEAETLDALRALKKPRDEEVEEARRLAVAEWEGAVPRPRRPWLARRWRWWWTRTRLYRWQQGRAGHCAAACADAVEQYRLDFEHAHGADYEKAVERARAVHNRAVTRRRVADSADRQVTQEIIRLLHREHRWTPREINEALPNQTEHGVKKVLGLLPRPTSRSRDPRHTAGGGWDGSYDGGAANCSGGGGSGD</sequence>
<protein>
    <submittedName>
        <fullName evidence="2">Uncharacterized protein</fullName>
    </submittedName>
</protein>
<feature type="compositionally biased region" description="Gly residues" evidence="1">
    <location>
        <begin position="194"/>
        <end position="203"/>
    </location>
</feature>
<dbReference type="Proteomes" id="UP000741013">
    <property type="component" value="Unassembled WGS sequence"/>
</dbReference>
<evidence type="ECO:0000256" key="1">
    <source>
        <dbReference type="SAM" id="MobiDB-lite"/>
    </source>
</evidence>
<dbReference type="EMBL" id="JAGGMS010000001">
    <property type="protein sequence ID" value="MBP2182756.1"/>
    <property type="molecule type" value="Genomic_DNA"/>
</dbReference>
<feature type="region of interest" description="Disordered" evidence="1">
    <location>
        <begin position="180"/>
        <end position="217"/>
    </location>
</feature>
<dbReference type="RefSeq" id="WP_209666023.1">
    <property type="nucleotide sequence ID" value="NZ_JAGGMS010000001.1"/>
</dbReference>
<gene>
    <name evidence="2" type="ORF">JOM49_004282</name>
</gene>
<proteinExistence type="predicted"/>
<organism evidence="2 3">
    <name type="scientific">Amycolatopsis magusensis</name>
    <dbReference type="NCBI Taxonomy" id="882444"/>
    <lineage>
        <taxon>Bacteria</taxon>
        <taxon>Bacillati</taxon>
        <taxon>Actinomycetota</taxon>
        <taxon>Actinomycetes</taxon>
        <taxon>Pseudonocardiales</taxon>
        <taxon>Pseudonocardiaceae</taxon>
        <taxon>Amycolatopsis</taxon>
    </lineage>
</organism>
<evidence type="ECO:0000313" key="2">
    <source>
        <dbReference type="EMBL" id="MBP2182756.1"/>
    </source>
</evidence>
<name>A0ABS4PVZ3_9PSEU</name>
<accession>A0ABS4PVZ3</accession>
<keyword evidence="3" id="KW-1185">Reference proteome</keyword>
<evidence type="ECO:0000313" key="3">
    <source>
        <dbReference type="Proteomes" id="UP000741013"/>
    </source>
</evidence>
<comment type="caution">
    <text evidence="2">The sequence shown here is derived from an EMBL/GenBank/DDBJ whole genome shotgun (WGS) entry which is preliminary data.</text>
</comment>